<evidence type="ECO:0000313" key="2">
    <source>
        <dbReference type="EMBL" id="MDU0342880.1"/>
    </source>
</evidence>
<dbReference type="Proteomes" id="UP001254257">
    <property type="component" value="Unassembled WGS sequence"/>
</dbReference>
<proteinExistence type="predicted"/>
<dbReference type="EMBL" id="JAWDID010000051">
    <property type="protein sequence ID" value="MDU0342880.1"/>
    <property type="molecule type" value="Genomic_DNA"/>
</dbReference>
<reference evidence="2 3" key="1">
    <citation type="submission" date="2023-09" db="EMBL/GenBank/DDBJ databases">
        <title>Whole genome shotgun sequencing (WGS) of Bosea sp. ZW T0_25, isolated from stored onions (Allium cepa).</title>
        <authorList>
            <person name="Stoll D.A."/>
            <person name="Huch M."/>
        </authorList>
    </citation>
    <scope>NUCLEOTIDE SEQUENCE [LARGE SCALE GENOMIC DNA]</scope>
    <source>
        <strain evidence="2 3">ZW T0_25</strain>
    </source>
</reference>
<feature type="region of interest" description="Disordered" evidence="1">
    <location>
        <begin position="132"/>
        <end position="161"/>
    </location>
</feature>
<keyword evidence="3" id="KW-1185">Reference proteome</keyword>
<dbReference type="RefSeq" id="WP_316020633.1">
    <property type="nucleotide sequence ID" value="NZ_JAWDID010000051.1"/>
</dbReference>
<organism evidence="2 3">
    <name type="scientific">Bosea rubneri</name>
    <dbReference type="NCBI Taxonomy" id="3075434"/>
    <lineage>
        <taxon>Bacteria</taxon>
        <taxon>Pseudomonadati</taxon>
        <taxon>Pseudomonadota</taxon>
        <taxon>Alphaproteobacteria</taxon>
        <taxon>Hyphomicrobiales</taxon>
        <taxon>Boseaceae</taxon>
        <taxon>Bosea</taxon>
    </lineage>
</organism>
<gene>
    <name evidence="2" type="ORF">RKE40_23535</name>
</gene>
<evidence type="ECO:0000313" key="3">
    <source>
        <dbReference type="Proteomes" id="UP001254257"/>
    </source>
</evidence>
<name>A0ABU3SDL9_9HYPH</name>
<sequence>MNPAWIRAVSPVMTEPSDLILLWPSDGHHVGAEGVSSRSILDHALSFTPEMDLAALRVWAQTAKYLAEREGKSKDNLPLNDPWAEGARTAISFLDPLVRTESWHPIQKDNYYGALARLKAMISQRERLVRERKSMPTRARKGMEGPDNTLTVEIGNTSRER</sequence>
<comment type="caution">
    <text evidence="2">The sequence shown here is derived from an EMBL/GenBank/DDBJ whole genome shotgun (WGS) entry which is preliminary data.</text>
</comment>
<feature type="compositionally biased region" description="Polar residues" evidence="1">
    <location>
        <begin position="148"/>
        <end position="161"/>
    </location>
</feature>
<evidence type="ECO:0000256" key="1">
    <source>
        <dbReference type="SAM" id="MobiDB-lite"/>
    </source>
</evidence>
<accession>A0ABU3SDL9</accession>
<protein>
    <submittedName>
        <fullName evidence="2">Uncharacterized protein</fullName>
    </submittedName>
</protein>